<protein>
    <recommendedName>
        <fullName evidence="4">LTXXQ motif family protein</fullName>
    </recommendedName>
</protein>
<feature type="chain" id="PRO_5037364580" description="LTXXQ motif family protein" evidence="1">
    <location>
        <begin position="24"/>
        <end position="158"/>
    </location>
</feature>
<evidence type="ECO:0000313" key="2">
    <source>
        <dbReference type="EMBL" id="GGH02390.1"/>
    </source>
</evidence>
<proteinExistence type="predicted"/>
<evidence type="ECO:0000313" key="3">
    <source>
        <dbReference type="Proteomes" id="UP000660862"/>
    </source>
</evidence>
<evidence type="ECO:0008006" key="4">
    <source>
        <dbReference type="Google" id="ProtNLM"/>
    </source>
</evidence>
<keyword evidence="1" id="KW-0732">Signal</keyword>
<feature type="signal peptide" evidence="1">
    <location>
        <begin position="1"/>
        <end position="23"/>
    </location>
</feature>
<dbReference type="AlphaFoldDB" id="A0A917MF21"/>
<dbReference type="Proteomes" id="UP000660862">
    <property type="component" value="Unassembled WGS sequence"/>
</dbReference>
<comment type="caution">
    <text evidence="2">The sequence shown here is derived from an EMBL/GenBank/DDBJ whole genome shotgun (WGS) entry which is preliminary data.</text>
</comment>
<accession>A0A917MF21</accession>
<evidence type="ECO:0000256" key="1">
    <source>
        <dbReference type="SAM" id="SignalP"/>
    </source>
</evidence>
<gene>
    <name evidence="2" type="ORF">GCM10007415_43180</name>
</gene>
<reference evidence="2" key="1">
    <citation type="journal article" date="2014" name="Int. J. Syst. Evol. Microbiol.">
        <title>Complete genome sequence of Corynebacterium casei LMG S-19264T (=DSM 44701T), isolated from a smear-ripened cheese.</title>
        <authorList>
            <consortium name="US DOE Joint Genome Institute (JGI-PGF)"/>
            <person name="Walter F."/>
            <person name="Albersmeier A."/>
            <person name="Kalinowski J."/>
            <person name="Ruckert C."/>
        </authorList>
    </citation>
    <scope>NUCLEOTIDE SEQUENCE</scope>
    <source>
        <strain evidence="2">CGMCC 1.12195</strain>
    </source>
</reference>
<name>A0A917MF21_9SPHI</name>
<keyword evidence="3" id="KW-1185">Reference proteome</keyword>
<sequence>MTVVKPFNLFIAILLFSTAFSKAQESRAQRFERIEAEKSAFITNELNLTPAEAQKFFPIYNQYQKEIWKLKQERHGDTRLKGQSDLRSQKIPGNSLNPTNRDVLAFDAKELEVKKIYRKRFADIVGQARASRFFEAEEEFRNYLLRELQHRRRDKDNP</sequence>
<reference evidence="2" key="2">
    <citation type="submission" date="2020-09" db="EMBL/GenBank/DDBJ databases">
        <authorList>
            <person name="Sun Q."/>
            <person name="Zhou Y."/>
        </authorList>
    </citation>
    <scope>NUCLEOTIDE SEQUENCE</scope>
    <source>
        <strain evidence="2">CGMCC 1.12195</strain>
    </source>
</reference>
<organism evidence="2 3">
    <name type="scientific">Parapedobacter pyrenivorans</name>
    <dbReference type="NCBI Taxonomy" id="1305674"/>
    <lineage>
        <taxon>Bacteria</taxon>
        <taxon>Pseudomonadati</taxon>
        <taxon>Bacteroidota</taxon>
        <taxon>Sphingobacteriia</taxon>
        <taxon>Sphingobacteriales</taxon>
        <taxon>Sphingobacteriaceae</taxon>
        <taxon>Parapedobacter</taxon>
    </lineage>
</organism>
<dbReference type="RefSeq" id="WP_188508199.1">
    <property type="nucleotide sequence ID" value="NZ_BMER01000006.1"/>
</dbReference>
<dbReference type="EMBL" id="BMER01000006">
    <property type="protein sequence ID" value="GGH02390.1"/>
    <property type="molecule type" value="Genomic_DNA"/>
</dbReference>